<gene>
    <name evidence="1" type="ORF">TGBR9_305340A</name>
</gene>
<accession>A0A2T6IKY7</accession>
<evidence type="ECO:0000313" key="2">
    <source>
        <dbReference type="Proteomes" id="UP000244488"/>
    </source>
</evidence>
<reference evidence="1 2" key="1">
    <citation type="journal article" date="2016" name="Nat. Commun.">
        <title>Local admixture of amplified and diversified secreted pathogenesis determinants shapes mosaic Toxoplasma gondii genomes.</title>
        <authorList>
            <person name="Lorenzi H."/>
            <person name="Khan A."/>
            <person name="Behnke M.S."/>
            <person name="Namasivayam S."/>
            <person name="Swapna L.S."/>
            <person name="Hadjithomas M."/>
            <person name="Karamycheva S."/>
            <person name="Pinney D."/>
            <person name="Brunk B.P."/>
            <person name="Ajioka J.W."/>
            <person name="Ajzenberg D."/>
            <person name="Boothroyd J.C."/>
            <person name="Boyle J.P."/>
            <person name="Darde M.L."/>
            <person name="Diaz-Miranda M.A."/>
            <person name="Dubey J.P."/>
            <person name="Fritz H.M."/>
            <person name="Gennari S.M."/>
            <person name="Gregory B.D."/>
            <person name="Kim K."/>
            <person name="Saeij J.P."/>
            <person name="Su C."/>
            <person name="White M.W."/>
            <person name="Zhu X.Q."/>
            <person name="Howe D.K."/>
            <person name="Rosenthal B.M."/>
            <person name="Grigg M.E."/>
            <person name="Parkinson J."/>
            <person name="Liu L."/>
            <person name="Kissinger J.C."/>
            <person name="Roos D.S."/>
            <person name="Sibley L.D."/>
        </authorList>
    </citation>
    <scope>NUCLEOTIDE SEQUENCE [LARGE SCALE GENOMIC DNA]</scope>
    <source>
        <strain evidence="1 2">TgCATBr9</strain>
    </source>
</reference>
<proteinExistence type="predicted"/>
<evidence type="ECO:0000313" key="1">
    <source>
        <dbReference type="EMBL" id="PUA85990.1"/>
    </source>
</evidence>
<organism evidence="1 2">
    <name type="scientific">Toxoplasma gondii TgCATBr9</name>
    <dbReference type="NCBI Taxonomy" id="943120"/>
    <lineage>
        <taxon>Eukaryota</taxon>
        <taxon>Sar</taxon>
        <taxon>Alveolata</taxon>
        <taxon>Apicomplexa</taxon>
        <taxon>Conoidasida</taxon>
        <taxon>Coccidia</taxon>
        <taxon>Eucoccidiorida</taxon>
        <taxon>Eimeriorina</taxon>
        <taxon>Sarcocystidae</taxon>
        <taxon>Toxoplasma</taxon>
    </lineage>
</organism>
<protein>
    <submittedName>
        <fullName evidence="1">Corepressor complex CRC230</fullName>
    </submittedName>
</protein>
<dbReference type="AlphaFoldDB" id="A0A2T6IKY7"/>
<dbReference type="Proteomes" id="UP000244488">
    <property type="component" value="Unassembled WGS sequence"/>
</dbReference>
<comment type="caution">
    <text evidence="1">The sequence shown here is derived from an EMBL/GenBank/DDBJ whole genome shotgun (WGS) entry which is preliminary data.</text>
</comment>
<name>A0A2T6IKY7_TOXGO</name>
<dbReference type="EMBL" id="AFHV02002584">
    <property type="protein sequence ID" value="PUA85990.1"/>
    <property type="molecule type" value="Genomic_DNA"/>
</dbReference>
<sequence length="103" mass="11935">MLRSLSSALWASLRIAKPSRFRVLLFSRRAGARVFFIRKTRRVSASARPAACHQITFPVLFRPLSPTFLLVPFPTFRPLPHILFAFFRPVSRALFRLHTLLDE</sequence>
<dbReference type="VEuPathDB" id="ToxoDB:TGBR9_305340A"/>